<accession>A0ABV9L2I6</accession>
<sequence>MEPKNICSKAHLLIIFFSISLFAVAQTKENNKDLLQGKWVLENVCVDDAGRTLYIDSSSSYGEFYSGIEIKENIICLKEDETKNQEVKYEVDGNFLGFDLSSGQSFIAEWAVLDDKLYMEFNSSNPYNTSKEIKILLIYTKNK</sequence>
<evidence type="ECO:0000313" key="2">
    <source>
        <dbReference type="EMBL" id="MFC4676737.1"/>
    </source>
</evidence>
<gene>
    <name evidence="2" type="ORF">ACFO6W_23935</name>
</gene>
<keyword evidence="3" id="KW-1185">Reference proteome</keyword>
<organism evidence="2 3">
    <name type="scientific">Dysgonomonas termitidis</name>
    <dbReference type="NCBI Taxonomy" id="1516126"/>
    <lineage>
        <taxon>Bacteria</taxon>
        <taxon>Pseudomonadati</taxon>
        <taxon>Bacteroidota</taxon>
        <taxon>Bacteroidia</taxon>
        <taxon>Bacteroidales</taxon>
        <taxon>Dysgonomonadaceae</taxon>
        <taxon>Dysgonomonas</taxon>
    </lineage>
</organism>
<feature type="signal peptide" evidence="1">
    <location>
        <begin position="1"/>
        <end position="25"/>
    </location>
</feature>
<proteinExistence type="predicted"/>
<keyword evidence="1" id="KW-0732">Signal</keyword>
<evidence type="ECO:0000313" key="3">
    <source>
        <dbReference type="Proteomes" id="UP001596023"/>
    </source>
</evidence>
<dbReference type="RefSeq" id="WP_380001257.1">
    <property type="nucleotide sequence ID" value="NZ_JBHSGN010000156.1"/>
</dbReference>
<protein>
    <recommendedName>
        <fullName evidence="4">Lipocalin-like domain-containing protein</fullName>
    </recommendedName>
</protein>
<dbReference type="EMBL" id="JBHSGN010000156">
    <property type="protein sequence ID" value="MFC4676737.1"/>
    <property type="molecule type" value="Genomic_DNA"/>
</dbReference>
<dbReference type="Proteomes" id="UP001596023">
    <property type="component" value="Unassembled WGS sequence"/>
</dbReference>
<feature type="chain" id="PRO_5047421332" description="Lipocalin-like domain-containing protein" evidence="1">
    <location>
        <begin position="26"/>
        <end position="143"/>
    </location>
</feature>
<reference evidence="3" key="1">
    <citation type="journal article" date="2019" name="Int. J. Syst. Evol. Microbiol.">
        <title>The Global Catalogue of Microorganisms (GCM) 10K type strain sequencing project: providing services to taxonomists for standard genome sequencing and annotation.</title>
        <authorList>
            <consortium name="The Broad Institute Genomics Platform"/>
            <consortium name="The Broad Institute Genome Sequencing Center for Infectious Disease"/>
            <person name="Wu L."/>
            <person name="Ma J."/>
        </authorList>
    </citation>
    <scope>NUCLEOTIDE SEQUENCE [LARGE SCALE GENOMIC DNA]</scope>
    <source>
        <strain evidence="3">CCUG 66188</strain>
    </source>
</reference>
<evidence type="ECO:0000256" key="1">
    <source>
        <dbReference type="SAM" id="SignalP"/>
    </source>
</evidence>
<evidence type="ECO:0008006" key="4">
    <source>
        <dbReference type="Google" id="ProtNLM"/>
    </source>
</evidence>
<comment type="caution">
    <text evidence="2">The sequence shown here is derived from an EMBL/GenBank/DDBJ whole genome shotgun (WGS) entry which is preliminary data.</text>
</comment>
<name>A0ABV9L2I6_9BACT</name>